<protein>
    <submittedName>
        <fullName evidence="2">Uncharacterized protein</fullName>
    </submittedName>
</protein>
<reference evidence="2 3" key="1">
    <citation type="submission" date="2023-10" db="EMBL/GenBank/DDBJ databases">
        <title>Hymenobacter endophyticus sp. nov., an isolate from the leaf tissues of wheat.</title>
        <authorList>
            <person name="Dai Y."/>
        </authorList>
    </citation>
    <scope>NUCLEOTIDE SEQUENCE [LARGE SCALE GENOMIC DNA]</scope>
    <source>
        <strain evidence="2 3">ZK17L-C2</strain>
    </source>
</reference>
<evidence type="ECO:0000313" key="2">
    <source>
        <dbReference type="EMBL" id="MDU0370129.1"/>
    </source>
</evidence>
<dbReference type="PROSITE" id="PS51257">
    <property type="entry name" value="PROKAR_LIPOPROTEIN"/>
    <property type="match status" value="1"/>
</dbReference>
<organism evidence="2 3">
    <name type="scientific">Hymenobacter endophyticus</name>
    <dbReference type="NCBI Taxonomy" id="3076335"/>
    <lineage>
        <taxon>Bacteria</taxon>
        <taxon>Pseudomonadati</taxon>
        <taxon>Bacteroidota</taxon>
        <taxon>Cytophagia</taxon>
        <taxon>Cytophagales</taxon>
        <taxon>Hymenobacteraceae</taxon>
        <taxon>Hymenobacter</taxon>
    </lineage>
</organism>
<evidence type="ECO:0000313" key="3">
    <source>
        <dbReference type="Proteomes" id="UP001250698"/>
    </source>
</evidence>
<feature type="chain" id="PRO_5045413375" evidence="1">
    <location>
        <begin position="21"/>
        <end position="262"/>
    </location>
</feature>
<evidence type="ECO:0000256" key="1">
    <source>
        <dbReference type="SAM" id="SignalP"/>
    </source>
</evidence>
<gene>
    <name evidence="2" type="ORF">ROI90_06965</name>
</gene>
<keyword evidence="3" id="KW-1185">Reference proteome</keyword>
<dbReference type="Proteomes" id="UP001250698">
    <property type="component" value="Unassembled WGS sequence"/>
</dbReference>
<sequence>MSRILLPLPLLLLTACSAPTAERTNYPQNPAVSDTQGQVFYFPATDPSFIPTDSITAQLEGFPPRALRFASCNLFFFGAPILSNYYLGHDTYRFLWLRSFDRPVLLTLTQQASGATLRTQLLSKPACGPRLTSIQFMPPGISAEEERKLQHEFRKHQADPAVQQARDEANRPPVRVAAEETLRPVRAAQWRRFEQLLQAASFQQLPAHEESYGLDGARWLLEAHQANGYHMVERHSPNKQNSFRRACEYLLELSSARKEERY</sequence>
<proteinExistence type="predicted"/>
<dbReference type="RefSeq" id="WP_315997617.1">
    <property type="nucleotide sequence ID" value="NZ_JAWDJT010000003.1"/>
</dbReference>
<dbReference type="EMBL" id="JAWDJT010000003">
    <property type="protein sequence ID" value="MDU0370129.1"/>
    <property type="molecule type" value="Genomic_DNA"/>
</dbReference>
<keyword evidence="1" id="KW-0732">Signal</keyword>
<name>A0ABU3TFJ0_9BACT</name>
<comment type="caution">
    <text evidence="2">The sequence shown here is derived from an EMBL/GenBank/DDBJ whole genome shotgun (WGS) entry which is preliminary data.</text>
</comment>
<feature type="signal peptide" evidence="1">
    <location>
        <begin position="1"/>
        <end position="20"/>
    </location>
</feature>
<accession>A0ABU3TFJ0</accession>